<dbReference type="PANTHER" id="PTHR46797:SF1">
    <property type="entry name" value="METHYLPHOSPHONATE SYNTHASE"/>
    <property type="match status" value="1"/>
</dbReference>
<sequence>MSEFDYSKLREIRQLKGLTIKELAEACGVSASLISQVERGKVIPTLTVFWKICNYLDTPMHDFFQKQDSDETLVVRKNQRKIIQFPDSHVRYQLLSPNLQGQIEFLLVEIEPGTAHDPEDMVTHSGEECGFVLEGELIVRLSTREIHLFEGDSISFPSSTPHRFANPGKVTSRSIWAMTPPSF</sequence>
<dbReference type="Pfam" id="PF07883">
    <property type="entry name" value="Cupin_2"/>
    <property type="match status" value="1"/>
</dbReference>
<proteinExistence type="predicted"/>
<dbReference type="SUPFAM" id="SSF51182">
    <property type="entry name" value="RmlC-like cupins"/>
    <property type="match status" value="1"/>
</dbReference>
<dbReference type="Pfam" id="PF01381">
    <property type="entry name" value="HTH_3"/>
    <property type="match status" value="1"/>
</dbReference>
<dbReference type="Gene3D" id="2.60.120.10">
    <property type="entry name" value="Jelly Rolls"/>
    <property type="match status" value="1"/>
</dbReference>
<dbReference type="InterPro" id="IPR011051">
    <property type="entry name" value="RmlC_Cupin_sf"/>
</dbReference>
<gene>
    <name evidence="3" type="ORF">J2S03_002208</name>
</gene>
<dbReference type="Gene3D" id="1.10.260.40">
    <property type="entry name" value="lambda repressor-like DNA-binding domains"/>
    <property type="match status" value="1"/>
</dbReference>
<feature type="domain" description="HTH cro/C1-type" evidence="2">
    <location>
        <begin position="9"/>
        <end position="63"/>
    </location>
</feature>
<dbReference type="CDD" id="cd02209">
    <property type="entry name" value="cupin_XRE_C"/>
    <property type="match status" value="1"/>
</dbReference>
<dbReference type="InterPro" id="IPR001387">
    <property type="entry name" value="Cro/C1-type_HTH"/>
</dbReference>
<dbReference type="InterPro" id="IPR010982">
    <property type="entry name" value="Lambda_DNA-bd_dom_sf"/>
</dbReference>
<dbReference type="RefSeq" id="WP_274454654.1">
    <property type="nucleotide sequence ID" value="NZ_CP067097.1"/>
</dbReference>
<dbReference type="InterPro" id="IPR050807">
    <property type="entry name" value="TransReg_Diox_bact_type"/>
</dbReference>
<evidence type="ECO:0000259" key="2">
    <source>
        <dbReference type="PROSITE" id="PS50943"/>
    </source>
</evidence>
<evidence type="ECO:0000313" key="3">
    <source>
        <dbReference type="EMBL" id="MDQ0190344.1"/>
    </source>
</evidence>
<protein>
    <submittedName>
        <fullName evidence="3">Transcriptional regulator with XRE-family HTH domain</fullName>
    </submittedName>
</protein>
<evidence type="ECO:0000256" key="1">
    <source>
        <dbReference type="ARBA" id="ARBA00023125"/>
    </source>
</evidence>
<dbReference type="InterPro" id="IPR013096">
    <property type="entry name" value="Cupin_2"/>
</dbReference>
<dbReference type="SUPFAM" id="SSF47413">
    <property type="entry name" value="lambda repressor-like DNA-binding domains"/>
    <property type="match status" value="1"/>
</dbReference>
<keyword evidence="1" id="KW-0238">DNA-binding</keyword>
<dbReference type="CDD" id="cd00093">
    <property type="entry name" value="HTH_XRE"/>
    <property type="match status" value="1"/>
</dbReference>
<dbReference type="Proteomes" id="UP001232973">
    <property type="component" value="Unassembled WGS sequence"/>
</dbReference>
<comment type="caution">
    <text evidence="3">The sequence shown here is derived from an EMBL/GenBank/DDBJ whole genome shotgun (WGS) entry which is preliminary data.</text>
</comment>
<keyword evidence="4" id="KW-1185">Reference proteome</keyword>
<organism evidence="3 4">
    <name type="scientific">Alicyclobacillus cycloheptanicus</name>
    <dbReference type="NCBI Taxonomy" id="1457"/>
    <lineage>
        <taxon>Bacteria</taxon>
        <taxon>Bacillati</taxon>
        <taxon>Bacillota</taxon>
        <taxon>Bacilli</taxon>
        <taxon>Bacillales</taxon>
        <taxon>Alicyclobacillaceae</taxon>
        <taxon>Alicyclobacillus</taxon>
    </lineage>
</organism>
<dbReference type="PANTHER" id="PTHR46797">
    <property type="entry name" value="HTH-TYPE TRANSCRIPTIONAL REGULATOR"/>
    <property type="match status" value="1"/>
</dbReference>
<dbReference type="SMART" id="SM00530">
    <property type="entry name" value="HTH_XRE"/>
    <property type="match status" value="1"/>
</dbReference>
<dbReference type="PROSITE" id="PS50943">
    <property type="entry name" value="HTH_CROC1"/>
    <property type="match status" value="1"/>
</dbReference>
<evidence type="ECO:0000313" key="4">
    <source>
        <dbReference type="Proteomes" id="UP001232973"/>
    </source>
</evidence>
<name>A0ABT9XJ53_9BACL</name>
<dbReference type="InterPro" id="IPR014710">
    <property type="entry name" value="RmlC-like_jellyroll"/>
</dbReference>
<reference evidence="3 4" key="1">
    <citation type="submission" date="2023-07" db="EMBL/GenBank/DDBJ databases">
        <title>Genomic Encyclopedia of Type Strains, Phase IV (KMG-IV): sequencing the most valuable type-strain genomes for metagenomic binning, comparative biology and taxonomic classification.</title>
        <authorList>
            <person name="Goeker M."/>
        </authorList>
    </citation>
    <scope>NUCLEOTIDE SEQUENCE [LARGE SCALE GENOMIC DNA]</scope>
    <source>
        <strain evidence="3 4">DSM 4006</strain>
    </source>
</reference>
<accession>A0ABT9XJ53</accession>
<dbReference type="EMBL" id="JAUSTP010000017">
    <property type="protein sequence ID" value="MDQ0190344.1"/>
    <property type="molecule type" value="Genomic_DNA"/>
</dbReference>